<evidence type="ECO:0000256" key="22">
    <source>
        <dbReference type="ARBA" id="ARBA00049289"/>
    </source>
</evidence>
<keyword evidence="16 23" id="KW-1133">Transmembrane helix</keyword>
<dbReference type="PRINTS" id="PR00119">
    <property type="entry name" value="CATATPASE"/>
</dbReference>
<protein>
    <recommendedName>
        <fullName evidence="4">Copper-exporting P-type ATPase</fullName>
        <ecNumber evidence="3">7.2.2.8</ecNumber>
    </recommendedName>
    <alternativeName>
        <fullName evidence="20">Copper-exporting P-type ATPase A</fullName>
    </alternativeName>
    <alternativeName>
        <fullName evidence="21">Cu(+)-exporting ATPase</fullName>
    </alternativeName>
</protein>
<dbReference type="Gene3D" id="2.70.150.10">
    <property type="entry name" value="Calcium-transporting ATPase, cytoplasmic transduction domain A"/>
    <property type="match status" value="1"/>
</dbReference>
<feature type="domain" description="HMA" evidence="24">
    <location>
        <begin position="69"/>
        <end position="132"/>
    </location>
</feature>
<sequence>MTTQLRIEGARCASCVSKIEAALTPIAGVSGVQVNLADQSVEVTGEAEPAHLIRALDAIGYPAQLQVENRETIAVPGMRCAGCVSKIEGALRALPGMAQVQVNLAEKTVLLTGHYDLANALEALASIGYPGELQETDPTEADAEHLTGFRQQMMQSALALTLGLLMMVWGWVDGMTVESWTDQWLWGSAGALTLVMMIYAGGHYFRGAWQALKHGSATMDTLIALGTGTAWLFSMGVVLMPEAFPAASRHLYFEASAMIIGLINLGQALEHRAKSKTNTALRQLMALRPKTARVIRDGEEQDIPIRLVQAGDQLRLRPGEQVPVDGVVLEGRSLVDESMLTGEPMPVEKVPGGDLSAGTLNKQGSLIMSAQRVGADTALAQIIELVRHAQSSKLPIANLANRISAVFVPAVVVIALLSATVWFLWGPDPRLSHALVVLTTVLIIACPCALGLATPMSVINGVGKAAQLGLLVREGSALQTATDLTALVVDKTGTLTEGRPSVTDQIPVPGIESPRLLIQAAALEQGSEHPLAEAILRAAQKEKLPPLDAFEAHTGLGVEGQVDGQHLILGNHAMMTQWQVDTRPLDAEVARLASEGKTPVYLAAEGQLQGVLAIADPIREDAGSAIERLHRQGIKVVMLTGDHPDTAAAVARQLGIDQFEAQMRPEDKVRILTSLQQSGDKVAMAGDGINDAPALAQADVGFAIGSGTDIAKASADIILIRSSLHGVADAIALSRATLRNIKQNLFGAFIYNSLGIPIAAGVLYPLTGTLLNPVVAGAAMALSSLTVVTNANRLRWFTPRR</sequence>
<evidence type="ECO:0000256" key="5">
    <source>
        <dbReference type="ARBA" id="ARBA00022448"/>
    </source>
</evidence>
<dbReference type="NCBIfam" id="TIGR01494">
    <property type="entry name" value="ATPase_P-type"/>
    <property type="match status" value="1"/>
</dbReference>
<dbReference type="SFLD" id="SFLDF00027">
    <property type="entry name" value="p-type_atpase"/>
    <property type="match status" value="1"/>
</dbReference>
<comment type="similarity">
    <text evidence="2 23">Belongs to the cation transport ATPase (P-type) (TC 3.A.3) family. Type IB subfamily.</text>
</comment>
<feature type="transmembrane region" description="Helical" evidence="23">
    <location>
        <begin position="431"/>
        <end position="454"/>
    </location>
</feature>
<gene>
    <name evidence="25" type="ordered locus">Fbal_0173</name>
</gene>
<evidence type="ECO:0000256" key="10">
    <source>
        <dbReference type="ARBA" id="ARBA00022737"/>
    </source>
</evidence>
<dbReference type="RefSeq" id="WP_013343693.1">
    <property type="nucleotide sequence ID" value="NC_014541.1"/>
</dbReference>
<dbReference type="InterPro" id="IPR023298">
    <property type="entry name" value="ATPase_P-typ_TM_dom_sf"/>
</dbReference>
<dbReference type="SFLD" id="SFLDG00002">
    <property type="entry name" value="C1.7:_P-type_atpase_like"/>
    <property type="match status" value="1"/>
</dbReference>
<dbReference type="PROSITE" id="PS00154">
    <property type="entry name" value="ATPASE_E1_E2"/>
    <property type="match status" value="1"/>
</dbReference>
<dbReference type="Proteomes" id="UP000006683">
    <property type="component" value="Chromosome"/>
</dbReference>
<dbReference type="EC" id="7.2.2.8" evidence="3"/>
<dbReference type="SFLD" id="SFLDS00003">
    <property type="entry name" value="Haloacid_Dehalogenase"/>
    <property type="match status" value="1"/>
</dbReference>
<dbReference type="GO" id="GO:0005507">
    <property type="term" value="F:copper ion binding"/>
    <property type="evidence" value="ECO:0007669"/>
    <property type="project" value="TreeGrafter"/>
</dbReference>
<feature type="transmembrane region" description="Helical" evidence="23">
    <location>
        <begin position="251"/>
        <end position="269"/>
    </location>
</feature>
<evidence type="ECO:0000313" key="26">
    <source>
        <dbReference type="Proteomes" id="UP000006683"/>
    </source>
</evidence>
<dbReference type="CDD" id="cd00371">
    <property type="entry name" value="HMA"/>
    <property type="match status" value="2"/>
</dbReference>
<feature type="transmembrane region" description="Helical" evidence="23">
    <location>
        <begin position="770"/>
        <end position="791"/>
    </location>
</feature>
<dbReference type="GO" id="GO:0016887">
    <property type="term" value="F:ATP hydrolysis activity"/>
    <property type="evidence" value="ECO:0007669"/>
    <property type="project" value="InterPro"/>
</dbReference>
<dbReference type="InterPro" id="IPR001757">
    <property type="entry name" value="P_typ_ATPase"/>
</dbReference>
<dbReference type="InterPro" id="IPR023214">
    <property type="entry name" value="HAD_sf"/>
</dbReference>
<dbReference type="InterPro" id="IPR008250">
    <property type="entry name" value="ATPase_P-typ_transduc_dom_A_sf"/>
</dbReference>
<evidence type="ECO:0000256" key="19">
    <source>
        <dbReference type="ARBA" id="ARBA00023136"/>
    </source>
</evidence>
<evidence type="ECO:0000256" key="6">
    <source>
        <dbReference type="ARBA" id="ARBA00022475"/>
    </source>
</evidence>
<dbReference type="InterPro" id="IPR017969">
    <property type="entry name" value="Heavy-metal-associated_CS"/>
</dbReference>
<dbReference type="Gene3D" id="3.40.50.1000">
    <property type="entry name" value="HAD superfamily/HAD-like"/>
    <property type="match status" value="1"/>
</dbReference>
<feature type="domain" description="HMA" evidence="24">
    <location>
        <begin position="1"/>
        <end position="64"/>
    </location>
</feature>
<dbReference type="InterPro" id="IPR006121">
    <property type="entry name" value="HMA_dom"/>
</dbReference>
<keyword evidence="11 23" id="KW-0547">Nucleotide-binding</keyword>
<feature type="transmembrane region" description="Helical" evidence="23">
    <location>
        <begin position="153"/>
        <end position="172"/>
    </location>
</feature>
<dbReference type="SUPFAM" id="SSF81665">
    <property type="entry name" value="Calcium ATPase, transmembrane domain M"/>
    <property type="match status" value="1"/>
</dbReference>
<dbReference type="STRING" id="550540.Fbal_0173"/>
<dbReference type="PANTHER" id="PTHR43520:SF6">
    <property type="entry name" value="COPPER-EXPORTING P-TYPE ATPASE"/>
    <property type="match status" value="1"/>
</dbReference>
<feature type="transmembrane region" description="Helical" evidence="23">
    <location>
        <begin position="217"/>
        <end position="239"/>
    </location>
</feature>
<dbReference type="eggNOG" id="COG2217">
    <property type="taxonomic scope" value="Bacteria"/>
</dbReference>
<dbReference type="SUPFAM" id="SSF55008">
    <property type="entry name" value="HMA, heavy metal-associated domain"/>
    <property type="match status" value="2"/>
</dbReference>
<dbReference type="GO" id="GO:0005886">
    <property type="term" value="C:plasma membrane"/>
    <property type="evidence" value="ECO:0007669"/>
    <property type="project" value="UniProtKB-SubCell"/>
</dbReference>
<evidence type="ECO:0000256" key="7">
    <source>
        <dbReference type="ARBA" id="ARBA00022553"/>
    </source>
</evidence>
<dbReference type="Pfam" id="PF00122">
    <property type="entry name" value="E1-E2_ATPase"/>
    <property type="match status" value="1"/>
</dbReference>
<reference evidence="25 26" key="1">
    <citation type="journal article" date="2010" name="Stand. Genomic Sci.">
        <title>Complete genome sequence of Ferrimonas balearica type strain (PAT).</title>
        <authorList>
            <person name="Nolan M."/>
            <person name="Sikorski J."/>
            <person name="Davenport K."/>
            <person name="Lucas S."/>
            <person name="Glavina Del Rio T."/>
            <person name="Tice H."/>
            <person name="Cheng J."/>
            <person name="Goodwin L."/>
            <person name="Pitluck S."/>
            <person name="Liolios K."/>
            <person name="Ivanova N."/>
            <person name="Mavromatis K."/>
            <person name="Ovchinnikova G."/>
            <person name="Pati A."/>
            <person name="Chen A."/>
            <person name="Palaniappan K."/>
            <person name="Land M."/>
            <person name="Hauser L."/>
            <person name="Chang Y."/>
            <person name="Jeffries C."/>
            <person name="Tapia R."/>
            <person name="Brettin T."/>
            <person name="Detter J."/>
            <person name="Han C."/>
            <person name="Yasawong M."/>
            <person name="Rohde M."/>
            <person name="Tindall B."/>
            <person name="Goker M."/>
            <person name="Woyke T."/>
            <person name="Bristow J."/>
            <person name="Eisen J."/>
            <person name="Markowitz V."/>
            <person name="Hugenholtz P."/>
            <person name="Kyrpides N."/>
            <person name="Klenk H."/>
            <person name="Lapidus A."/>
        </authorList>
    </citation>
    <scope>NUCLEOTIDE SEQUENCE [LARGE SCALE GENOMIC DNA]</scope>
    <source>
        <strain evidence="26">DSM 9799 / CCM 4581 / KCTC 23876 / PAT</strain>
    </source>
</reference>
<evidence type="ECO:0000256" key="1">
    <source>
        <dbReference type="ARBA" id="ARBA00004651"/>
    </source>
</evidence>
<dbReference type="Gene3D" id="3.30.70.100">
    <property type="match status" value="2"/>
</dbReference>
<keyword evidence="19 23" id="KW-0472">Membrane</keyword>
<keyword evidence="6 23" id="KW-1003">Cell membrane</keyword>
<dbReference type="SUPFAM" id="SSF81653">
    <property type="entry name" value="Calcium ATPase, transduction domain A"/>
    <property type="match status" value="1"/>
</dbReference>
<dbReference type="PROSITE" id="PS01047">
    <property type="entry name" value="HMA_1"/>
    <property type="match status" value="2"/>
</dbReference>
<organism evidence="25 26">
    <name type="scientific">Ferrimonas balearica (strain DSM 9799 / CCM 4581 / KCTC 23876 / PAT)</name>
    <dbReference type="NCBI Taxonomy" id="550540"/>
    <lineage>
        <taxon>Bacteria</taxon>
        <taxon>Pseudomonadati</taxon>
        <taxon>Pseudomonadota</taxon>
        <taxon>Gammaproteobacteria</taxon>
        <taxon>Alteromonadales</taxon>
        <taxon>Ferrimonadaceae</taxon>
        <taxon>Ferrimonas</taxon>
    </lineage>
</organism>
<evidence type="ECO:0000256" key="16">
    <source>
        <dbReference type="ARBA" id="ARBA00022989"/>
    </source>
</evidence>
<keyword evidence="10" id="KW-0677">Repeat</keyword>
<dbReference type="GO" id="GO:0140581">
    <property type="term" value="F:P-type monovalent copper transporter activity"/>
    <property type="evidence" value="ECO:0007669"/>
    <property type="project" value="UniProtKB-EC"/>
</dbReference>
<keyword evidence="5" id="KW-0813">Transport</keyword>
<dbReference type="InterPro" id="IPR059000">
    <property type="entry name" value="ATPase_P-type_domA"/>
</dbReference>
<evidence type="ECO:0000256" key="8">
    <source>
        <dbReference type="ARBA" id="ARBA00022692"/>
    </source>
</evidence>
<evidence type="ECO:0000256" key="21">
    <source>
        <dbReference type="ARBA" id="ARBA00033239"/>
    </source>
</evidence>
<comment type="subcellular location">
    <subcellularLocation>
        <location evidence="1">Cell membrane</location>
        <topology evidence="1">Multi-pass membrane protein</topology>
    </subcellularLocation>
</comment>
<keyword evidence="17" id="KW-0186">Copper</keyword>
<proteinExistence type="inferred from homology"/>
<dbReference type="HOGENOM" id="CLU_001771_0_3_6"/>
<feature type="transmembrane region" description="Helical" evidence="23">
    <location>
        <begin position="745"/>
        <end position="764"/>
    </location>
</feature>
<evidence type="ECO:0000256" key="4">
    <source>
        <dbReference type="ARBA" id="ARBA00015102"/>
    </source>
</evidence>
<dbReference type="EMBL" id="CP002209">
    <property type="protein sequence ID" value="ADN74387.1"/>
    <property type="molecule type" value="Genomic_DNA"/>
</dbReference>
<dbReference type="Pfam" id="PF00702">
    <property type="entry name" value="Hydrolase"/>
    <property type="match status" value="1"/>
</dbReference>
<keyword evidence="9 23" id="KW-0479">Metal-binding</keyword>
<evidence type="ECO:0000256" key="20">
    <source>
        <dbReference type="ARBA" id="ARBA00029719"/>
    </source>
</evidence>
<evidence type="ECO:0000256" key="3">
    <source>
        <dbReference type="ARBA" id="ARBA00012517"/>
    </source>
</evidence>
<dbReference type="InterPro" id="IPR036412">
    <property type="entry name" value="HAD-like_sf"/>
</dbReference>
<dbReference type="GO" id="GO:0005524">
    <property type="term" value="F:ATP binding"/>
    <property type="evidence" value="ECO:0007669"/>
    <property type="project" value="UniProtKB-UniRule"/>
</dbReference>
<evidence type="ECO:0000256" key="2">
    <source>
        <dbReference type="ARBA" id="ARBA00006024"/>
    </source>
</evidence>
<keyword evidence="15" id="KW-1278">Translocase</keyword>
<evidence type="ECO:0000256" key="13">
    <source>
        <dbReference type="ARBA" id="ARBA00022840"/>
    </source>
</evidence>
<dbReference type="AlphaFoldDB" id="E1SKZ3"/>
<keyword evidence="7" id="KW-0597">Phosphoprotein</keyword>
<evidence type="ECO:0000313" key="25">
    <source>
        <dbReference type="EMBL" id="ADN74387.1"/>
    </source>
</evidence>
<comment type="catalytic activity">
    <reaction evidence="22">
        <text>Cu(+)(in) + ATP + H2O = Cu(+)(out) + ADP + phosphate + H(+)</text>
        <dbReference type="Rhea" id="RHEA:25792"/>
        <dbReference type="ChEBI" id="CHEBI:15377"/>
        <dbReference type="ChEBI" id="CHEBI:15378"/>
        <dbReference type="ChEBI" id="CHEBI:30616"/>
        <dbReference type="ChEBI" id="CHEBI:43474"/>
        <dbReference type="ChEBI" id="CHEBI:49552"/>
        <dbReference type="ChEBI" id="CHEBI:456216"/>
        <dbReference type="EC" id="7.2.2.8"/>
    </reaction>
</comment>
<evidence type="ECO:0000256" key="11">
    <source>
        <dbReference type="ARBA" id="ARBA00022741"/>
    </source>
</evidence>
<evidence type="ECO:0000256" key="15">
    <source>
        <dbReference type="ARBA" id="ARBA00022967"/>
    </source>
</evidence>
<dbReference type="GeneID" id="67180413"/>
<keyword evidence="26" id="KW-1185">Reference proteome</keyword>
<dbReference type="InterPro" id="IPR036163">
    <property type="entry name" value="HMA_dom_sf"/>
</dbReference>
<dbReference type="PROSITE" id="PS50846">
    <property type="entry name" value="HMA_2"/>
    <property type="match status" value="2"/>
</dbReference>
<dbReference type="Gene3D" id="3.40.1110.10">
    <property type="entry name" value="Calcium-transporting ATPase, cytoplasmic domain N"/>
    <property type="match status" value="1"/>
</dbReference>
<evidence type="ECO:0000256" key="23">
    <source>
        <dbReference type="RuleBase" id="RU362081"/>
    </source>
</evidence>
<dbReference type="OrthoDB" id="9814270at2"/>
<dbReference type="Pfam" id="PF00403">
    <property type="entry name" value="HMA"/>
    <property type="match status" value="2"/>
</dbReference>
<dbReference type="PRINTS" id="PR00120">
    <property type="entry name" value="HATPASE"/>
</dbReference>
<evidence type="ECO:0000256" key="9">
    <source>
        <dbReference type="ARBA" id="ARBA00022723"/>
    </source>
</evidence>
<dbReference type="CDD" id="cd02094">
    <property type="entry name" value="P-type_ATPase_Cu-like"/>
    <property type="match status" value="1"/>
</dbReference>
<keyword evidence="8 23" id="KW-0812">Transmembrane</keyword>
<dbReference type="GO" id="GO:0043682">
    <property type="term" value="F:P-type divalent copper transporter activity"/>
    <property type="evidence" value="ECO:0007669"/>
    <property type="project" value="TreeGrafter"/>
</dbReference>
<dbReference type="NCBIfam" id="TIGR01525">
    <property type="entry name" value="ATPase-IB_hvy"/>
    <property type="match status" value="1"/>
</dbReference>
<feature type="transmembrane region" description="Helical" evidence="23">
    <location>
        <begin position="403"/>
        <end position="425"/>
    </location>
</feature>
<keyword evidence="14" id="KW-0460">Magnesium</keyword>
<evidence type="ECO:0000256" key="17">
    <source>
        <dbReference type="ARBA" id="ARBA00023008"/>
    </source>
</evidence>
<dbReference type="NCBIfam" id="TIGR01511">
    <property type="entry name" value="ATPase-IB1_Cu"/>
    <property type="match status" value="1"/>
</dbReference>
<dbReference type="InterPro" id="IPR027256">
    <property type="entry name" value="P-typ_ATPase_IB"/>
</dbReference>
<dbReference type="SUPFAM" id="SSF56784">
    <property type="entry name" value="HAD-like"/>
    <property type="match status" value="1"/>
</dbReference>
<dbReference type="InterPro" id="IPR044492">
    <property type="entry name" value="P_typ_ATPase_HD_dom"/>
</dbReference>
<feature type="transmembrane region" description="Helical" evidence="23">
    <location>
        <begin position="184"/>
        <end position="205"/>
    </location>
</feature>
<evidence type="ECO:0000259" key="24">
    <source>
        <dbReference type="PROSITE" id="PS50846"/>
    </source>
</evidence>
<evidence type="ECO:0000256" key="18">
    <source>
        <dbReference type="ARBA" id="ARBA00023065"/>
    </source>
</evidence>
<name>E1SKZ3_FERBD</name>
<evidence type="ECO:0000256" key="12">
    <source>
        <dbReference type="ARBA" id="ARBA00022796"/>
    </source>
</evidence>
<keyword evidence="25" id="KW-0378">Hydrolase</keyword>
<keyword evidence="12" id="KW-0187">Copper transport</keyword>
<keyword evidence="13 23" id="KW-0067">ATP-binding</keyword>
<dbReference type="PANTHER" id="PTHR43520">
    <property type="entry name" value="ATP7, ISOFORM B"/>
    <property type="match status" value="1"/>
</dbReference>
<evidence type="ECO:0000256" key="14">
    <source>
        <dbReference type="ARBA" id="ARBA00022842"/>
    </source>
</evidence>
<dbReference type="GO" id="GO:0060003">
    <property type="term" value="P:copper ion export"/>
    <property type="evidence" value="ECO:0007669"/>
    <property type="project" value="UniProtKB-ARBA"/>
</dbReference>
<accession>E1SKZ3</accession>
<dbReference type="GO" id="GO:0055070">
    <property type="term" value="P:copper ion homeostasis"/>
    <property type="evidence" value="ECO:0007669"/>
    <property type="project" value="TreeGrafter"/>
</dbReference>
<keyword evidence="18" id="KW-0406">Ion transport</keyword>
<dbReference type="InterPro" id="IPR023299">
    <property type="entry name" value="ATPase_P-typ_cyto_dom_N"/>
</dbReference>
<dbReference type="FunFam" id="2.70.150.10:FF:000020">
    <property type="entry name" value="Copper-exporting P-type ATPase A"/>
    <property type="match status" value="1"/>
</dbReference>
<dbReference type="InterPro" id="IPR018303">
    <property type="entry name" value="ATPase_P-typ_P_site"/>
</dbReference>
<dbReference type="KEGG" id="fbl:Fbal_0173"/>